<dbReference type="Pfam" id="PF03284">
    <property type="entry name" value="PHZA_PHZB"/>
    <property type="match status" value="1"/>
</dbReference>
<gene>
    <name evidence="3" type="ORF">OCV88_08460</name>
</gene>
<dbReference type="Gene3D" id="3.10.450.50">
    <property type="match status" value="1"/>
</dbReference>
<protein>
    <submittedName>
        <fullName evidence="3">Phenazine biosynthesis protein</fullName>
    </submittedName>
</protein>
<reference evidence="3 4" key="1">
    <citation type="journal article" date="2021" name="ISME Commun">
        <title>Automated analysis of genomic sequences facilitates high-throughput and comprehensive description of bacteria.</title>
        <authorList>
            <person name="Hitch T.C.A."/>
        </authorList>
    </citation>
    <scope>NUCLEOTIDE SEQUENCE [LARGE SCALE GENOMIC DNA]</scope>
    <source>
        <strain evidence="3 4">Sanger_109</strain>
    </source>
</reference>
<comment type="similarity">
    <text evidence="1">Belongs to the PhzA/PhzB family.</text>
</comment>
<evidence type="ECO:0000313" key="4">
    <source>
        <dbReference type="Proteomes" id="UP001652442"/>
    </source>
</evidence>
<accession>A0ABT2TJI0</accession>
<dbReference type="SUPFAM" id="SSF54427">
    <property type="entry name" value="NTF2-like"/>
    <property type="match status" value="1"/>
</dbReference>
<dbReference type="InterPro" id="IPR004964">
    <property type="entry name" value="PhzA_PhzB"/>
</dbReference>
<keyword evidence="4" id="KW-1185">Reference proteome</keyword>
<organism evidence="3 4">
    <name type="scientific">Brotonthovivens ammoniilytica</name>
    <dbReference type="NCBI Taxonomy" id="2981725"/>
    <lineage>
        <taxon>Bacteria</taxon>
        <taxon>Bacillati</taxon>
        <taxon>Bacillota</taxon>
        <taxon>Clostridia</taxon>
        <taxon>Lachnospirales</taxon>
        <taxon>Lachnospiraceae</taxon>
        <taxon>Brotonthovivens</taxon>
    </lineage>
</organism>
<dbReference type="Proteomes" id="UP001652442">
    <property type="component" value="Unassembled WGS sequence"/>
</dbReference>
<keyword evidence="2" id="KW-0045">Antibiotic biosynthesis</keyword>
<sequence>MDIEKYLDAFPKERELRKKNIETVMAYMTYSGDERLNRWKLFTEDGQGGYTGPAKDYPAPEFIEWGVPGHEGLKMSDAWNSKWFEDGVYTDMHLLLSDDPNYIVVSALGTFQLKFPAYEEKKYQNYFFHVFEMEDGLIKRYHEHMNFCQMYHTIGIELPEVEFPHGI</sequence>
<comment type="caution">
    <text evidence="3">The sequence shown here is derived from an EMBL/GenBank/DDBJ whole genome shotgun (WGS) entry which is preliminary data.</text>
</comment>
<proteinExistence type="inferred from homology"/>
<dbReference type="RefSeq" id="WP_262591040.1">
    <property type="nucleotide sequence ID" value="NZ_JAOQJQ010000003.1"/>
</dbReference>
<dbReference type="InterPro" id="IPR032710">
    <property type="entry name" value="NTF2-like_dom_sf"/>
</dbReference>
<evidence type="ECO:0000256" key="2">
    <source>
        <dbReference type="ARBA" id="ARBA00023194"/>
    </source>
</evidence>
<evidence type="ECO:0000256" key="1">
    <source>
        <dbReference type="ARBA" id="ARBA00009377"/>
    </source>
</evidence>
<evidence type="ECO:0000313" key="3">
    <source>
        <dbReference type="EMBL" id="MCU6762363.1"/>
    </source>
</evidence>
<name>A0ABT2TJI0_9FIRM</name>
<dbReference type="EMBL" id="JAOQJQ010000003">
    <property type="protein sequence ID" value="MCU6762363.1"/>
    <property type="molecule type" value="Genomic_DNA"/>
</dbReference>